<sequence length="168" mass="20239">MLFFFFFFLLRMIFSKADFCFPALTLPDELDRARQLRLEIERDTERKSHAEARSRRHDDAEYNDDYRRRDRNRDRHRGRDRDHDSDRRRDHSERDRDSPTFPPEGYHDIKVALECLLKVVIEVSLRGDGGDRDINIFVQKSLFASYFSAAMWPVRECNKFLLAGLFFR</sequence>
<keyword evidence="2" id="KW-0732">Signal</keyword>
<feature type="chain" id="PRO_5028219323" evidence="2">
    <location>
        <begin position="18"/>
        <end position="168"/>
    </location>
</feature>
<name>A0A6P5EJ20_ANACO</name>
<evidence type="ECO:0000313" key="3">
    <source>
        <dbReference type="Proteomes" id="UP000515123"/>
    </source>
</evidence>
<dbReference type="RefSeq" id="XP_020081415.1">
    <property type="nucleotide sequence ID" value="XM_020225826.1"/>
</dbReference>
<reference evidence="3" key="1">
    <citation type="journal article" date="2015" name="Nat. Genet.">
        <title>The pineapple genome and the evolution of CAM photosynthesis.</title>
        <authorList>
            <person name="Ming R."/>
            <person name="VanBuren R."/>
            <person name="Wai C.M."/>
            <person name="Tang H."/>
            <person name="Schatz M.C."/>
            <person name="Bowers J.E."/>
            <person name="Lyons E."/>
            <person name="Wang M.L."/>
            <person name="Chen J."/>
            <person name="Biggers E."/>
            <person name="Zhang J."/>
            <person name="Huang L."/>
            <person name="Zhang L."/>
            <person name="Miao W."/>
            <person name="Zhang J."/>
            <person name="Ye Z."/>
            <person name="Miao C."/>
            <person name="Lin Z."/>
            <person name="Wang H."/>
            <person name="Zhou H."/>
            <person name="Yim W.C."/>
            <person name="Priest H.D."/>
            <person name="Zheng C."/>
            <person name="Woodhouse M."/>
            <person name="Edger P.P."/>
            <person name="Guyot R."/>
            <person name="Guo H.B."/>
            <person name="Guo H."/>
            <person name="Zheng G."/>
            <person name="Singh R."/>
            <person name="Sharma A."/>
            <person name="Min X."/>
            <person name="Zheng Y."/>
            <person name="Lee H."/>
            <person name="Gurtowski J."/>
            <person name="Sedlazeck F.J."/>
            <person name="Harkess A."/>
            <person name="McKain M.R."/>
            <person name="Liao Z."/>
            <person name="Fang J."/>
            <person name="Liu J."/>
            <person name="Zhang X."/>
            <person name="Zhang Q."/>
            <person name="Hu W."/>
            <person name="Qin Y."/>
            <person name="Wang K."/>
            <person name="Chen L.Y."/>
            <person name="Shirley N."/>
            <person name="Lin Y.R."/>
            <person name="Liu L.Y."/>
            <person name="Hernandez A.G."/>
            <person name="Wright C.L."/>
            <person name="Bulone V."/>
            <person name="Tuskan G.A."/>
            <person name="Heath K."/>
            <person name="Zee F."/>
            <person name="Moore P.H."/>
            <person name="Sunkar R."/>
            <person name="Leebens-Mack J.H."/>
            <person name="Mockler T."/>
            <person name="Bennetzen J.L."/>
            <person name="Freeling M."/>
            <person name="Sankoff D."/>
            <person name="Paterson A.H."/>
            <person name="Zhu X."/>
            <person name="Yang X."/>
            <person name="Smith J.A."/>
            <person name="Cushman J.C."/>
            <person name="Paull R.E."/>
            <person name="Yu Q."/>
        </authorList>
    </citation>
    <scope>NUCLEOTIDE SEQUENCE [LARGE SCALE GENOMIC DNA]</scope>
    <source>
        <strain evidence="3">cv. F153</strain>
    </source>
</reference>
<organism evidence="3 4">
    <name type="scientific">Ananas comosus</name>
    <name type="common">Pineapple</name>
    <name type="synonym">Ananas ananas</name>
    <dbReference type="NCBI Taxonomy" id="4615"/>
    <lineage>
        <taxon>Eukaryota</taxon>
        <taxon>Viridiplantae</taxon>
        <taxon>Streptophyta</taxon>
        <taxon>Embryophyta</taxon>
        <taxon>Tracheophyta</taxon>
        <taxon>Spermatophyta</taxon>
        <taxon>Magnoliopsida</taxon>
        <taxon>Liliopsida</taxon>
        <taxon>Poales</taxon>
        <taxon>Bromeliaceae</taxon>
        <taxon>Bromelioideae</taxon>
        <taxon>Ananas</taxon>
    </lineage>
</organism>
<evidence type="ECO:0000256" key="2">
    <source>
        <dbReference type="SAM" id="SignalP"/>
    </source>
</evidence>
<dbReference type="AlphaFoldDB" id="A0A6P5EJ20"/>
<evidence type="ECO:0000256" key="1">
    <source>
        <dbReference type="SAM" id="MobiDB-lite"/>
    </source>
</evidence>
<dbReference type="GeneID" id="109705064"/>
<keyword evidence="3" id="KW-1185">Reference proteome</keyword>
<feature type="compositionally biased region" description="Basic and acidic residues" evidence="1">
    <location>
        <begin position="45"/>
        <end position="98"/>
    </location>
</feature>
<feature type="region of interest" description="Disordered" evidence="1">
    <location>
        <begin position="45"/>
        <end position="103"/>
    </location>
</feature>
<proteinExistence type="predicted"/>
<protein>
    <submittedName>
        <fullName evidence="4">Cleavage and polyadenylation specificity factor subunit 6-like isoform X1</fullName>
    </submittedName>
</protein>
<accession>A0A6P5EJ20</accession>
<feature type="signal peptide" evidence="2">
    <location>
        <begin position="1"/>
        <end position="17"/>
    </location>
</feature>
<dbReference type="Proteomes" id="UP000515123">
    <property type="component" value="Unplaced"/>
</dbReference>
<reference evidence="4" key="2">
    <citation type="submission" date="2025-08" db="UniProtKB">
        <authorList>
            <consortium name="RefSeq"/>
        </authorList>
    </citation>
    <scope>IDENTIFICATION</scope>
    <source>
        <tissue evidence="4">Leaf</tissue>
    </source>
</reference>
<evidence type="ECO:0000313" key="4">
    <source>
        <dbReference type="RefSeq" id="XP_020081415.1"/>
    </source>
</evidence>
<gene>
    <name evidence="4" type="primary">LOC109705064</name>
</gene>